<gene>
    <name evidence="1" type="ORF">Vadar_006877</name>
</gene>
<protein>
    <submittedName>
        <fullName evidence="1">Uncharacterized protein</fullName>
    </submittedName>
</protein>
<dbReference type="EMBL" id="CM037151">
    <property type="protein sequence ID" value="KAH7842578.1"/>
    <property type="molecule type" value="Genomic_DNA"/>
</dbReference>
<dbReference type="Proteomes" id="UP000828048">
    <property type="component" value="Chromosome 1"/>
</dbReference>
<name>A0ACB7XNX3_9ERIC</name>
<sequence>MSNFLRSHQATRGRHPNDHEKHYFGSDWAAPDADFKPFLKTIVLVATLIATVTFAAAFTMPGGFDTSSRQFGCCNSCKEGRT</sequence>
<accession>A0ACB7XNX3</accession>
<organism evidence="1 2">
    <name type="scientific">Vaccinium darrowii</name>
    <dbReference type="NCBI Taxonomy" id="229202"/>
    <lineage>
        <taxon>Eukaryota</taxon>
        <taxon>Viridiplantae</taxon>
        <taxon>Streptophyta</taxon>
        <taxon>Embryophyta</taxon>
        <taxon>Tracheophyta</taxon>
        <taxon>Spermatophyta</taxon>
        <taxon>Magnoliopsida</taxon>
        <taxon>eudicotyledons</taxon>
        <taxon>Gunneridae</taxon>
        <taxon>Pentapetalae</taxon>
        <taxon>asterids</taxon>
        <taxon>Ericales</taxon>
        <taxon>Ericaceae</taxon>
        <taxon>Vaccinioideae</taxon>
        <taxon>Vaccinieae</taxon>
        <taxon>Vaccinium</taxon>
    </lineage>
</organism>
<proteinExistence type="predicted"/>
<evidence type="ECO:0000313" key="1">
    <source>
        <dbReference type="EMBL" id="KAH7842578.1"/>
    </source>
</evidence>
<comment type="caution">
    <text evidence="1">The sequence shown here is derived from an EMBL/GenBank/DDBJ whole genome shotgun (WGS) entry which is preliminary data.</text>
</comment>
<evidence type="ECO:0000313" key="2">
    <source>
        <dbReference type="Proteomes" id="UP000828048"/>
    </source>
</evidence>
<reference evidence="1 2" key="1">
    <citation type="journal article" date="2021" name="Hortic Res">
        <title>High-quality reference genome and annotation aids understanding of berry development for evergreen blueberry (Vaccinium darrowii).</title>
        <authorList>
            <person name="Yu J."/>
            <person name="Hulse-Kemp A.M."/>
            <person name="Babiker E."/>
            <person name="Staton M."/>
        </authorList>
    </citation>
    <scope>NUCLEOTIDE SEQUENCE [LARGE SCALE GENOMIC DNA]</scope>
    <source>
        <strain evidence="2">cv. NJ 8807/NJ 8810</strain>
        <tissue evidence="1">Young leaf</tissue>
    </source>
</reference>
<keyword evidence="2" id="KW-1185">Reference proteome</keyword>